<feature type="compositionally biased region" description="Acidic residues" evidence="1">
    <location>
        <begin position="799"/>
        <end position="810"/>
    </location>
</feature>
<feature type="compositionally biased region" description="Acidic residues" evidence="1">
    <location>
        <begin position="469"/>
        <end position="482"/>
    </location>
</feature>
<feature type="compositionally biased region" description="Basic and acidic residues" evidence="1">
    <location>
        <begin position="181"/>
        <end position="193"/>
    </location>
</feature>
<feature type="compositionally biased region" description="Polar residues" evidence="1">
    <location>
        <begin position="523"/>
        <end position="533"/>
    </location>
</feature>
<reference evidence="2" key="1">
    <citation type="journal article" date="2020" name="Stud. Mycol.">
        <title>101 Dothideomycetes genomes: a test case for predicting lifestyles and emergence of pathogens.</title>
        <authorList>
            <person name="Haridas S."/>
            <person name="Albert R."/>
            <person name="Binder M."/>
            <person name="Bloem J."/>
            <person name="Labutti K."/>
            <person name="Salamov A."/>
            <person name="Andreopoulos B."/>
            <person name="Baker S."/>
            <person name="Barry K."/>
            <person name="Bills G."/>
            <person name="Bluhm B."/>
            <person name="Cannon C."/>
            <person name="Castanera R."/>
            <person name="Culley D."/>
            <person name="Daum C."/>
            <person name="Ezra D."/>
            <person name="Gonzalez J."/>
            <person name="Henrissat B."/>
            <person name="Kuo A."/>
            <person name="Liang C."/>
            <person name="Lipzen A."/>
            <person name="Lutzoni F."/>
            <person name="Magnuson J."/>
            <person name="Mondo S."/>
            <person name="Nolan M."/>
            <person name="Ohm R."/>
            <person name="Pangilinan J."/>
            <person name="Park H.-J."/>
            <person name="Ramirez L."/>
            <person name="Alfaro M."/>
            <person name="Sun H."/>
            <person name="Tritt A."/>
            <person name="Yoshinaga Y."/>
            <person name="Zwiers L.-H."/>
            <person name="Turgeon B."/>
            <person name="Goodwin S."/>
            <person name="Spatafora J."/>
            <person name="Crous P."/>
            <person name="Grigoriev I."/>
        </authorList>
    </citation>
    <scope>NUCLEOTIDE SEQUENCE</scope>
    <source>
        <strain evidence="2">CBS 175.79</strain>
    </source>
</reference>
<feature type="compositionally biased region" description="Acidic residues" evidence="1">
    <location>
        <begin position="122"/>
        <end position="145"/>
    </location>
</feature>
<dbReference type="InterPro" id="IPR018822">
    <property type="entry name" value="UPF0646"/>
</dbReference>
<feature type="region of interest" description="Disordered" evidence="1">
    <location>
        <begin position="441"/>
        <end position="666"/>
    </location>
</feature>
<sequence length="818" mass="89606">MTTTAPSFVGSDAHLGNDAMDLHSDNGYNIHDGDIDLDLDSAPGTLQEDDVLSLKDAGTDAGTDLQNALGDQDEFMVDKEDVIEEDEAGYTDLHLEDADESGPPNVLDQVLDNPVDEITVELALDVDENNVEEDLLDYSDDEEQVGEDKSDTQPAQAENPTSEFAPVQDTTSDQANYNSNHNHEDAHQVPHEENTDETGLASWTGGDGESMNQQSGNDQPDLQQAGADELAAPFLQQTTDETQTAIYGENQTESAEAIDNDHSQEAHEVSQADAEPQEPHEYQEHQESHVSDHSILPLITVNYDGAEYWLFKPHQDDEGEWLLENESLANEPITHLFSACRSQLGDDLSSGTELGFRFEHFHGMELYEDSTACAVSQLSNLVDLYLQLHAQDGNNDPESFYITLQFRPRVISLLSDLQKAVHDQVGFSGLDRAIASGQTNFNSSYVSHPTEQGEQWGSNDHEEDHDNAAGEDQDETVEDDEEKGSNHDSPSTEEAHGSTRSSVSGAEDEASETQEAPEPIAQHDSSGSPSANESDGDEVEAVYKDEDGADEYDEDGDDLVDYSDDEDASNGNAAEENTQIDHSSRSSTVQGNDVPAEIEEGDGATYEDEEEDELNDEGLTELGVSEMYGQYQEATDPDETNYEDTPLEQVYPESYSQNGEDAEADEYAAAETHEDNTDYYYDDGNVNLEENDALKLNDSFDTEGRNDTLDDRLLDNATGEVVDADDFLDLTGADSEEMPEKVTQNIDATSTAEVAADELYSAHGQTSLAETDVTDPSTASYLENQDIGSPQGQKRPIDEVDVGQDGADEFTDYKRPKM</sequence>
<feature type="compositionally biased region" description="Basic and acidic residues" evidence="1">
    <location>
        <begin position="277"/>
        <end position="292"/>
    </location>
</feature>
<name>A0A6A5XD96_9PLEO</name>
<dbReference type="OrthoDB" id="5339076at2759"/>
<feature type="region of interest" description="Disordered" evidence="1">
    <location>
        <begin position="762"/>
        <end position="818"/>
    </location>
</feature>
<evidence type="ECO:0000313" key="3">
    <source>
        <dbReference type="Proteomes" id="UP000799778"/>
    </source>
</evidence>
<feature type="region of interest" description="Disordered" evidence="1">
    <location>
        <begin position="122"/>
        <end position="223"/>
    </location>
</feature>
<protein>
    <submittedName>
        <fullName evidence="2">Uncharacterized protein</fullName>
    </submittedName>
</protein>
<feature type="compositionally biased region" description="Polar residues" evidence="1">
    <location>
        <begin position="152"/>
        <end position="180"/>
    </location>
</feature>
<dbReference type="Proteomes" id="UP000799778">
    <property type="component" value="Unassembled WGS sequence"/>
</dbReference>
<proteinExistence type="predicted"/>
<dbReference type="AlphaFoldDB" id="A0A6A5XD96"/>
<gene>
    <name evidence="2" type="ORF">BU24DRAFT_47821</name>
</gene>
<keyword evidence="3" id="KW-1185">Reference proteome</keyword>
<dbReference type="Pfam" id="PF10336">
    <property type="entry name" value="DUF2420"/>
    <property type="match status" value="1"/>
</dbReference>
<feature type="region of interest" description="Disordered" evidence="1">
    <location>
        <begin position="260"/>
        <end position="293"/>
    </location>
</feature>
<accession>A0A6A5XD96</accession>
<feature type="compositionally biased region" description="Polar residues" evidence="1">
    <location>
        <begin position="441"/>
        <end position="458"/>
    </location>
</feature>
<feature type="compositionally biased region" description="Acidic residues" evidence="1">
    <location>
        <begin position="596"/>
        <end position="619"/>
    </location>
</feature>
<organism evidence="2 3">
    <name type="scientific">Aaosphaeria arxii CBS 175.79</name>
    <dbReference type="NCBI Taxonomy" id="1450172"/>
    <lineage>
        <taxon>Eukaryota</taxon>
        <taxon>Fungi</taxon>
        <taxon>Dikarya</taxon>
        <taxon>Ascomycota</taxon>
        <taxon>Pezizomycotina</taxon>
        <taxon>Dothideomycetes</taxon>
        <taxon>Pleosporomycetidae</taxon>
        <taxon>Pleosporales</taxon>
        <taxon>Pleosporales incertae sedis</taxon>
        <taxon>Aaosphaeria</taxon>
    </lineage>
</organism>
<feature type="compositionally biased region" description="Basic and acidic residues" evidence="1">
    <location>
        <begin position="459"/>
        <end position="468"/>
    </location>
</feature>
<feature type="compositionally biased region" description="Polar residues" evidence="1">
    <location>
        <begin position="210"/>
        <end position="222"/>
    </location>
</feature>
<feature type="compositionally biased region" description="Acidic residues" evidence="1">
    <location>
        <begin position="547"/>
        <end position="568"/>
    </location>
</feature>
<dbReference type="RefSeq" id="XP_033379209.1">
    <property type="nucleotide sequence ID" value="XM_033533024.1"/>
</dbReference>
<dbReference type="EMBL" id="ML978075">
    <property type="protein sequence ID" value="KAF2010870.1"/>
    <property type="molecule type" value="Genomic_DNA"/>
</dbReference>
<feature type="compositionally biased region" description="Polar residues" evidence="1">
    <location>
        <begin position="763"/>
        <end position="792"/>
    </location>
</feature>
<evidence type="ECO:0000256" key="1">
    <source>
        <dbReference type="SAM" id="MobiDB-lite"/>
    </source>
</evidence>
<evidence type="ECO:0000313" key="2">
    <source>
        <dbReference type="EMBL" id="KAF2010870.1"/>
    </source>
</evidence>
<dbReference type="GeneID" id="54290421"/>
<feature type="compositionally biased region" description="Polar residues" evidence="1">
    <location>
        <begin position="570"/>
        <end position="591"/>
    </location>
</feature>
<feature type="compositionally biased region" description="Acidic residues" evidence="1">
    <location>
        <begin position="635"/>
        <end position="646"/>
    </location>
</feature>
<feature type="compositionally biased region" description="Basic and acidic residues" evidence="1">
    <location>
        <begin position="260"/>
        <end position="270"/>
    </location>
</feature>